<evidence type="ECO:0000256" key="5">
    <source>
        <dbReference type="ARBA" id="ARBA00023130"/>
    </source>
</evidence>
<protein>
    <recommendedName>
        <fullName evidence="12">T-cell surface glycoprotein CD3 zeta chain</fullName>
    </recommendedName>
</protein>
<evidence type="ECO:0000313" key="10">
    <source>
        <dbReference type="EMBL" id="KAK9537799.1"/>
    </source>
</evidence>
<dbReference type="AlphaFoldDB" id="A0AAW1FSY6"/>
<feature type="signal peptide" evidence="9">
    <location>
        <begin position="1"/>
        <end position="20"/>
    </location>
</feature>
<feature type="transmembrane region" description="Helical" evidence="8">
    <location>
        <begin position="30"/>
        <end position="50"/>
    </location>
</feature>
<evidence type="ECO:0000256" key="9">
    <source>
        <dbReference type="SAM" id="SignalP"/>
    </source>
</evidence>
<keyword evidence="3" id="KW-0597">Phosphoprotein</keyword>
<dbReference type="PANTHER" id="PTHR10035">
    <property type="entry name" value="T-CELL SURFACE GLYCOPROTEIN CD3 ZETA CHAIN"/>
    <property type="match status" value="1"/>
</dbReference>
<dbReference type="InterPro" id="IPR024128">
    <property type="entry name" value="T-cell_CD3_zeta"/>
</dbReference>
<organism evidence="10 11">
    <name type="scientific">Zoarces viviparus</name>
    <name type="common">Viviparous eelpout</name>
    <name type="synonym">Blennius viviparus</name>
    <dbReference type="NCBI Taxonomy" id="48416"/>
    <lineage>
        <taxon>Eukaryota</taxon>
        <taxon>Metazoa</taxon>
        <taxon>Chordata</taxon>
        <taxon>Craniata</taxon>
        <taxon>Vertebrata</taxon>
        <taxon>Euteleostomi</taxon>
        <taxon>Actinopterygii</taxon>
        <taxon>Neopterygii</taxon>
        <taxon>Teleostei</taxon>
        <taxon>Neoteleostei</taxon>
        <taxon>Acanthomorphata</taxon>
        <taxon>Eupercaria</taxon>
        <taxon>Perciformes</taxon>
        <taxon>Cottioidei</taxon>
        <taxon>Zoarcales</taxon>
        <taxon>Zoarcidae</taxon>
        <taxon>Zoarcinae</taxon>
        <taxon>Zoarces</taxon>
    </lineage>
</organism>
<keyword evidence="6" id="KW-0675">Receptor</keyword>
<evidence type="ECO:0000256" key="4">
    <source>
        <dbReference type="ARBA" id="ARBA00022859"/>
    </source>
</evidence>
<dbReference type="PANTHER" id="PTHR10035:SF2">
    <property type="entry name" value="T-CELL SURFACE GLYCOPROTEIN CD3 ZETA CHAIN"/>
    <property type="match status" value="1"/>
</dbReference>
<sequence>MDALRTSVFVLFVLLVPVSSDEILFTDPVVCYFLDSILIVYCIAATALFFREKFYIPPVGQPQEDNCIYQELDRAKDTDQYQELDLSKVNKKAAKKKNKSGSAPAVVRDQDPFESLTPSGTAPPPLSPH</sequence>
<evidence type="ECO:0000256" key="3">
    <source>
        <dbReference type="ARBA" id="ARBA00022553"/>
    </source>
</evidence>
<evidence type="ECO:0000313" key="11">
    <source>
        <dbReference type="Proteomes" id="UP001488805"/>
    </source>
</evidence>
<dbReference type="GO" id="GO:0098797">
    <property type="term" value="C:plasma membrane protein complex"/>
    <property type="evidence" value="ECO:0007669"/>
    <property type="project" value="UniProtKB-ARBA"/>
</dbReference>
<keyword evidence="8" id="KW-0812">Transmembrane</keyword>
<reference evidence="10 11" key="1">
    <citation type="journal article" date="2024" name="Genome Biol. Evol.">
        <title>Chromosome-level genome assembly of the viviparous eelpout Zoarces viviparus.</title>
        <authorList>
            <person name="Fuhrmann N."/>
            <person name="Brasseur M.V."/>
            <person name="Bakowski C.E."/>
            <person name="Podsiadlowski L."/>
            <person name="Prost S."/>
            <person name="Krehenwinkel H."/>
            <person name="Mayer C."/>
        </authorList>
    </citation>
    <scope>NUCLEOTIDE SEQUENCE [LARGE SCALE GENOMIC DNA]</scope>
    <source>
        <strain evidence="10">NO-MEL_2022_Ind0_liver</strain>
    </source>
</reference>
<comment type="caution">
    <text evidence="10">The sequence shown here is derived from an EMBL/GenBank/DDBJ whole genome shotgun (WGS) entry which is preliminary data.</text>
</comment>
<evidence type="ECO:0000256" key="2">
    <source>
        <dbReference type="ARBA" id="ARBA00022475"/>
    </source>
</evidence>
<evidence type="ECO:0008006" key="12">
    <source>
        <dbReference type="Google" id="ProtNLM"/>
    </source>
</evidence>
<accession>A0AAW1FSY6</accession>
<dbReference type="GO" id="GO:0002250">
    <property type="term" value="P:adaptive immune response"/>
    <property type="evidence" value="ECO:0007669"/>
    <property type="project" value="UniProtKB-KW"/>
</dbReference>
<dbReference type="EMBL" id="JBCEZU010000034">
    <property type="protein sequence ID" value="KAK9537799.1"/>
    <property type="molecule type" value="Genomic_DNA"/>
</dbReference>
<dbReference type="Pfam" id="PF11628">
    <property type="entry name" value="TCR_zetazeta"/>
    <property type="match status" value="1"/>
</dbReference>
<gene>
    <name evidence="10" type="ORF">VZT92_005378</name>
</gene>
<keyword evidence="9" id="KW-0732">Signal</keyword>
<feature type="chain" id="PRO_5043923449" description="T-cell surface glycoprotein CD3 zeta chain" evidence="9">
    <location>
        <begin position="21"/>
        <end position="129"/>
    </location>
</feature>
<keyword evidence="2" id="KW-1003">Cell membrane</keyword>
<evidence type="ECO:0000256" key="8">
    <source>
        <dbReference type="SAM" id="Phobius"/>
    </source>
</evidence>
<comment type="subcellular location">
    <subcellularLocation>
        <location evidence="1">Cell membrane</location>
        <topology evidence="1">Single-pass type I membrane protein</topology>
    </subcellularLocation>
</comment>
<keyword evidence="8" id="KW-1133">Transmembrane helix</keyword>
<evidence type="ECO:0000256" key="7">
    <source>
        <dbReference type="SAM" id="MobiDB-lite"/>
    </source>
</evidence>
<dbReference type="Proteomes" id="UP001488805">
    <property type="component" value="Unassembled WGS sequence"/>
</dbReference>
<keyword evidence="8" id="KW-0472">Membrane</keyword>
<name>A0AAW1FSY6_ZOAVI</name>
<keyword evidence="11" id="KW-1185">Reference proteome</keyword>
<dbReference type="InterPro" id="IPR021663">
    <property type="entry name" value="CD3_zeta/IgE_Fc_rcpt_gamma"/>
</dbReference>
<feature type="region of interest" description="Disordered" evidence="7">
    <location>
        <begin position="92"/>
        <end position="129"/>
    </location>
</feature>
<proteinExistence type="predicted"/>
<evidence type="ECO:0000256" key="1">
    <source>
        <dbReference type="ARBA" id="ARBA00004251"/>
    </source>
</evidence>
<evidence type="ECO:0000256" key="6">
    <source>
        <dbReference type="ARBA" id="ARBA00023170"/>
    </source>
</evidence>
<keyword evidence="4" id="KW-0391">Immunity</keyword>
<keyword evidence="5" id="KW-1064">Adaptive immunity</keyword>